<dbReference type="SMART" id="SM00845">
    <property type="entry name" value="GatB_Yqey"/>
    <property type="match status" value="1"/>
</dbReference>
<dbReference type="InterPro" id="IPR006075">
    <property type="entry name" value="Asn/Gln-tRNA_Trfase_suB/E_cat"/>
</dbReference>
<dbReference type="PANTHER" id="PTHR11659:SF0">
    <property type="entry name" value="GLUTAMYL-TRNA(GLN) AMIDOTRANSFERASE SUBUNIT B, MITOCHONDRIAL"/>
    <property type="match status" value="1"/>
</dbReference>
<dbReference type="Gene3D" id="1.10.10.410">
    <property type="match status" value="1"/>
</dbReference>
<name>A0A6N4R8T7_BLAVI</name>
<dbReference type="AlphaFoldDB" id="A0A6N4R8T7"/>
<dbReference type="GO" id="GO:0006412">
    <property type="term" value="P:translation"/>
    <property type="evidence" value="ECO:0007669"/>
    <property type="project" value="UniProtKB-UniRule"/>
</dbReference>
<dbReference type="GO" id="GO:0070681">
    <property type="term" value="P:glutaminyl-tRNAGln biosynthesis via transamidation"/>
    <property type="evidence" value="ECO:0007669"/>
    <property type="project" value="TreeGrafter"/>
</dbReference>
<keyword evidence="4 11" id="KW-0436">Ligase</keyword>
<dbReference type="NCBIfam" id="NF004015">
    <property type="entry name" value="PRK05477.1-5"/>
    <property type="match status" value="1"/>
</dbReference>
<evidence type="ECO:0000256" key="5">
    <source>
        <dbReference type="ARBA" id="ARBA00022741"/>
    </source>
</evidence>
<comment type="caution">
    <text evidence="13">The sequence shown here is derived from an EMBL/GenBank/DDBJ whole genome shotgun (WGS) entry which is preliminary data.</text>
</comment>
<dbReference type="Proteomes" id="UP000320948">
    <property type="component" value="Unassembled WGS sequence"/>
</dbReference>
<comment type="subunit">
    <text evidence="2 11">Heterotrimer of A, B and C subunits.</text>
</comment>
<proteinExistence type="inferred from homology"/>
<dbReference type="NCBIfam" id="NF004012">
    <property type="entry name" value="PRK05477.1-2"/>
    <property type="match status" value="1"/>
</dbReference>
<evidence type="ECO:0000256" key="6">
    <source>
        <dbReference type="ARBA" id="ARBA00022840"/>
    </source>
</evidence>
<dbReference type="Gene3D" id="1.10.150.380">
    <property type="entry name" value="GatB domain, N-terminal subdomain"/>
    <property type="match status" value="1"/>
</dbReference>
<dbReference type="EC" id="6.3.5.-" evidence="11"/>
<organism evidence="13 14">
    <name type="scientific">Blastochloris viridis</name>
    <name type="common">Rhodopseudomonas viridis</name>
    <dbReference type="NCBI Taxonomy" id="1079"/>
    <lineage>
        <taxon>Bacteria</taxon>
        <taxon>Pseudomonadati</taxon>
        <taxon>Pseudomonadota</taxon>
        <taxon>Alphaproteobacteria</taxon>
        <taxon>Hyphomicrobiales</taxon>
        <taxon>Blastochloridaceae</taxon>
        <taxon>Blastochloris</taxon>
    </lineage>
</organism>
<keyword evidence="13" id="KW-0808">Transferase</keyword>
<comment type="catalytic activity">
    <reaction evidence="9 11">
        <text>L-aspartyl-tRNA(Asn) + L-glutamine + ATP + H2O = L-asparaginyl-tRNA(Asn) + L-glutamate + ADP + phosphate + 2 H(+)</text>
        <dbReference type="Rhea" id="RHEA:14513"/>
        <dbReference type="Rhea" id="RHEA-COMP:9674"/>
        <dbReference type="Rhea" id="RHEA-COMP:9677"/>
        <dbReference type="ChEBI" id="CHEBI:15377"/>
        <dbReference type="ChEBI" id="CHEBI:15378"/>
        <dbReference type="ChEBI" id="CHEBI:29985"/>
        <dbReference type="ChEBI" id="CHEBI:30616"/>
        <dbReference type="ChEBI" id="CHEBI:43474"/>
        <dbReference type="ChEBI" id="CHEBI:58359"/>
        <dbReference type="ChEBI" id="CHEBI:78515"/>
        <dbReference type="ChEBI" id="CHEBI:78516"/>
        <dbReference type="ChEBI" id="CHEBI:456216"/>
    </reaction>
</comment>
<dbReference type="SUPFAM" id="SSF89095">
    <property type="entry name" value="GatB/YqeY motif"/>
    <property type="match status" value="1"/>
</dbReference>
<keyword evidence="7 11" id="KW-0648">Protein biosynthesis</keyword>
<evidence type="ECO:0000256" key="10">
    <source>
        <dbReference type="ARBA" id="ARBA00047913"/>
    </source>
</evidence>
<evidence type="ECO:0000259" key="12">
    <source>
        <dbReference type="SMART" id="SM00845"/>
    </source>
</evidence>
<accession>A0A6N4R8T7</accession>
<feature type="domain" description="Asn/Gln amidotransferase" evidence="12">
    <location>
        <begin position="333"/>
        <end position="485"/>
    </location>
</feature>
<keyword evidence="6 11" id="KW-0067">ATP-binding</keyword>
<evidence type="ECO:0000256" key="7">
    <source>
        <dbReference type="ARBA" id="ARBA00022917"/>
    </source>
</evidence>
<reference evidence="13 14" key="1">
    <citation type="journal article" date="2017" name="Nat. Commun.">
        <title>In situ click chemistry generation of cyclooxygenase-2 inhibitors.</title>
        <authorList>
            <person name="Bhardwaj A."/>
            <person name="Kaur J."/>
            <person name="Wuest M."/>
            <person name="Wuest F."/>
        </authorList>
    </citation>
    <scope>NUCLEOTIDE SEQUENCE [LARGE SCALE GENOMIC DNA]</scope>
    <source>
        <strain evidence="13">S2_018_000_R2_106</strain>
    </source>
</reference>
<comment type="similarity">
    <text evidence="1 11">Belongs to the GatB/GatE family. GatB subfamily.</text>
</comment>
<dbReference type="InterPro" id="IPR004413">
    <property type="entry name" value="GatB"/>
</dbReference>
<dbReference type="InterPro" id="IPR018027">
    <property type="entry name" value="Asn/Gln_amidotransferase"/>
</dbReference>
<dbReference type="Pfam" id="PF02934">
    <property type="entry name" value="GatB_N"/>
    <property type="match status" value="1"/>
</dbReference>
<dbReference type="PANTHER" id="PTHR11659">
    <property type="entry name" value="GLUTAMYL-TRNA GLN AMIDOTRANSFERASE SUBUNIT B MITOCHONDRIAL AND PROKARYOTIC PET112-RELATED"/>
    <property type="match status" value="1"/>
</dbReference>
<dbReference type="GO" id="GO:0005524">
    <property type="term" value="F:ATP binding"/>
    <property type="evidence" value="ECO:0007669"/>
    <property type="project" value="UniProtKB-KW"/>
</dbReference>
<dbReference type="PROSITE" id="PS01234">
    <property type="entry name" value="GATB"/>
    <property type="match status" value="1"/>
</dbReference>
<dbReference type="FunFam" id="1.10.150.380:FF:000001">
    <property type="entry name" value="Aspartyl/glutamyl-tRNA(Asn/Gln) amidotransferase subunit B"/>
    <property type="match status" value="1"/>
</dbReference>
<evidence type="ECO:0000256" key="4">
    <source>
        <dbReference type="ARBA" id="ARBA00022598"/>
    </source>
</evidence>
<gene>
    <name evidence="11 13" type="primary">gatB</name>
    <name evidence="13" type="ORF">DI628_02600</name>
</gene>
<dbReference type="FunFam" id="1.10.10.410:FF:000001">
    <property type="entry name" value="Aspartyl/glutamyl-tRNA(Asn/Gln) amidotransferase subunit B"/>
    <property type="match status" value="1"/>
</dbReference>
<dbReference type="HAMAP" id="MF_00121">
    <property type="entry name" value="GatB"/>
    <property type="match status" value="1"/>
</dbReference>
<evidence type="ECO:0000256" key="11">
    <source>
        <dbReference type="HAMAP-Rule" id="MF_00121"/>
    </source>
</evidence>
<evidence type="ECO:0000256" key="3">
    <source>
        <dbReference type="ARBA" id="ARBA00016923"/>
    </source>
</evidence>
<dbReference type="Pfam" id="PF02637">
    <property type="entry name" value="GatB_Yqey"/>
    <property type="match status" value="1"/>
</dbReference>
<dbReference type="GO" id="GO:0050567">
    <property type="term" value="F:glutaminyl-tRNA synthase (glutamine-hydrolyzing) activity"/>
    <property type="evidence" value="ECO:0007669"/>
    <property type="project" value="UniProtKB-UniRule"/>
</dbReference>
<dbReference type="InterPro" id="IPR014746">
    <property type="entry name" value="Gln_synth/guanido_kin_cat_dom"/>
</dbReference>
<dbReference type="InterPro" id="IPR023168">
    <property type="entry name" value="GatB_Yqey_C_2"/>
</dbReference>
<dbReference type="InterPro" id="IPR003789">
    <property type="entry name" value="Asn/Gln_tRNA_amidoTrase-B-like"/>
</dbReference>
<comment type="catalytic activity">
    <reaction evidence="10 11">
        <text>L-glutamyl-tRNA(Gln) + L-glutamine + ATP + H2O = L-glutaminyl-tRNA(Gln) + L-glutamate + ADP + phosphate + H(+)</text>
        <dbReference type="Rhea" id="RHEA:17521"/>
        <dbReference type="Rhea" id="RHEA-COMP:9681"/>
        <dbReference type="Rhea" id="RHEA-COMP:9684"/>
        <dbReference type="ChEBI" id="CHEBI:15377"/>
        <dbReference type="ChEBI" id="CHEBI:15378"/>
        <dbReference type="ChEBI" id="CHEBI:29985"/>
        <dbReference type="ChEBI" id="CHEBI:30616"/>
        <dbReference type="ChEBI" id="CHEBI:43474"/>
        <dbReference type="ChEBI" id="CHEBI:58359"/>
        <dbReference type="ChEBI" id="CHEBI:78520"/>
        <dbReference type="ChEBI" id="CHEBI:78521"/>
        <dbReference type="ChEBI" id="CHEBI:456216"/>
    </reaction>
</comment>
<dbReference type="SUPFAM" id="SSF55931">
    <property type="entry name" value="Glutamine synthetase/guanido kinase"/>
    <property type="match status" value="1"/>
</dbReference>
<dbReference type="InterPro" id="IPR042114">
    <property type="entry name" value="GatB_C_1"/>
</dbReference>
<evidence type="ECO:0000256" key="8">
    <source>
        <dbReference type="ARBA" id="ARBA00024799"/>
    </source>
</evidence>
<comment type="function">
    <text evidence="8 11">Allows the formation of correctly charged Asn-tRNA(Asn) or Gln-tRNA(Gln) through the transamidation of misacylated Asp-tRNA(Asn) or Glu-tRNA(Gln) in organisms which lack either or both of asparaginyl-tRNA or glutaminyl-tRNA synthetases. The reaction takes place in the presence of glutamine and ATP through an activated phospho-Asp-tRNA(Asn) or phospho-Glu-tRNA(Gln).</text>
</comment>
<dbReference type="GO" id="GO:0016740">
    <property type="term" value="F:transferase activity"/>
    <property type="evidence" value="ECO:0007669"/>
    <property type="project" value="UniProtKB-KW"/>
</dbReference>
<evidence type="ECO:0000313" key="13">
    <source>
        <dbReference type="EMBL" id="TKW61531.1"/>
    </source>
</evidence>
<evidence type="ECO:0000256" key="1">
    <source>
        <dbReference type="ARBA" id="ARBA00005306"/>
    </source>
</evidence>
<evidence type="ECO:0000313" key="14">
    <source>
        <dbReference type="Proteomes" id="UP000320948"/>
    </source>
</evidence>
<dbReference type="InterPro" id="IPR017958">
    <property type="entry name" value="Gln-tRNA_amidoTrfase_suB_CS"/>
</dbReference>
<dbReference type="NCBIfam" id="NF004014">
    <property type="entry name" value="PRK05477.1-4"/>
    <property type="match status" value="1"/>
</dbReference>
<dbReference type="InterPro" id="IPR017959">
    <property type="entry name" value="Asn/Gln-tRNA_amidoTrfase_suB/E"/>
</dbReference>
<dbReference type="NCBIfam" id="TIGR00133">
    <property type="entry name" value="gatB"/>
    <property type="match status" value="1"/>
</dbReference>
<evidence type="ECO:0000256" key="9">
    <source>
        <dbReference type="ARBA" id="ARBA00047380"/>
    </source>
</evidence>
<evidence type="ECO:0000256" key="2">
    <source>
        <dbReference type="ARBA" id="ARBA00011123"/>
    </source>
</evidence>
<protein>
    <recommendedName>
        <fullName evidence="3 11">Aspartyl/glutamyl-tRNA(Asn/Gln) amidotransferase subunit B</fullName>
        <shortName evidence="11">Asp/Glu-ADT subunit B</shortName>
        <ecNumber evidence="11">6.3.5.-</ecNumber>
    </recommendedName>
</protein>
<dbReference type="EMBL" id="VAFM01000001">
    <property type="protein sequence ID" value="TKW61531.1"/>
    <property type="molecule type" value="Genomic_DNA"/>
</dbReference>
<sequence>MSLPHNYEMVIGLEVHAQVTTKSKLFSGSSTAFGSEPNTQANEIDLGMPGMLPVLNAGAVDAGIKLGLAIDADINMHSVFARKNYYYPDLPKGYQISQYDQPIVLGGKLTIDMEDGTSRTINITRMHLEEDAGKSIHDMGSGGTSFVDLNRAGVPLMEIVSEPEIRTPEEAGAYMKKLRTLLRFLEICDGDMEKGNLRCDANVSVRKIGSTELKTRCEIKNLNSIRHVMNAIQHEAERQVEIWEKGGTVDQETRLWDPDLSETRTLRSKEDAHDYRYFPDPDLLPVNLDPARIEAIKGTMPELPDALRDRFMSEYGLTPYDASLLTSEKLYASFYADMLKTGADPKLASNWMTVELFAALNKSGKDLDESPISAAHMGELVSLITSGKISGKIAKQVFAIMLENAEKGSIMAPSAIVEAQGLTQISDEGALKAICEQAVASNPDAVAKFKSGNDRIFGSFVGAVMKETKGQANPELVNKLLREAIEAHA</sequence>
<keyword evidence="5 11" id="KW-0547">Nucleotide-binding</keyword>